<evidence type="ECO:0000313" key="2">
    <source>
        <dbReference type="EMBL" id="UYO38360.1"/>
    </source>
</evidence>
<protein>
    <submittedName>
        <fullName evidence="2">Uncharacterized protein</fullName>
    </submittedName>
</protein>
<gene>
    <name evidence="2" type="ORF">KQX62_16690</name>
</gene>
<dbReference type="EMBL" id="CP076676">
    <property type="protein sequence ID" value="UYO38360.1"/>
    <property type="molecule type" value="Genomic_DNA"/>
</dbReference>
<dbReference type="RefSeq" id="WP_164636868.1">
    <property type="nucleotide sequence ID" value="NZ_CP076676.1"/>
</dbReference>
<organism evidence="2 3">
    <name type="scientific">Rhodopseudomonas palustris</name>
    <dbReference type="NCBI Taxonomy" id="1076"/>
    <lineage>
        <taxon>Bacteria</taxon>
        <taxon>Pseudomonadati</taxon>
        <taxon>Pseudomonadota</taxon>
        <taxon>Alphaproteobacteria</taxon>
        <taxon>Hyphomicrobiales</taxon>
        <taxon>Nitrobacteraceae</taxon>
        <taxon>Rhodopseudomonas</taxon>
    </lineage>
</organism>
<sequence>MASRLGRIALLAAVSSIPFYSWSASAACINPPLTDQAIAQFRSNPKAVLNPTTDGRAVETAVRDLVGTDATLAMDIVKLAASAPPRLKTAIAAGLAQAATACTTIDAQSAMLIQQAVASLPDGEFQATFAAIAGDLSTAATAAAAASATSSAGSVIINNPNRSARVTLNPAVGGGASLLTQITAGARAIVAVDGTDNNVKSVTAGGSVSATR</sequence>
<evidence type="ECO:0000256" key="1">
    <source>
        <dbReference type="SAM" id="SignalP"/>
    </source>
</evidence>
<keyword evidence="1" id="KW-0732">Signal</keyword>
<dbReference type="AlphaFoldDB" id="A0AAX3DU83"/>
<reference evidence="2" key="1">
    <citation type="journal article" date="2022" name="Biol. Control">
        <title>In silico genomic analysis of Rhodopseudomonas palustris strains revealed potential biocontrol agents and crop yield enhancers.</title>
        <authorList>
            <person name="Surachat K."/>
            <person name="Kantachote D."/>
            <person name="Deachamag P."/>
            <person name="Wonglapsuwan M."/>
        </authorList>
    </citation>
    <scope>NUCLEOTIDE SEQUENCE</scope>
    <source>
        <strain evidence="2">TLS06</strain>
    </source>
</reference>
<evidence type="ECO:0000313" key="3">
    <source>
        <dbReference type="Proteomes" id="UP001163166"/>
    </source>
</evidence>
<dbReference type="Proteomes" id="UP001163166">
    <property type="component" value="Chromosome"/>
</dbReference>
<feature type="chain" id="PRO_5043937458" evidence="1">
    <location>
        <begin position="27"/>
        <end position="212"/>
    </location>
</feature>
<proteinExistence type="predicted"/>
<name>A0AAX3DU83_RHOPL</name>
<feature type="signal peptide" evidence="1">
    <location>
        <begin position="1"/>
        <end position="26"/>
    </location>
</feature>
<accession>A0AAX3DU83</accession>
<dbReference type="PROSITE" id="PS51257">
    <property type="entry name" value="PROKAR_LIPOPROTEIN"/>
    <property type="match status" value="1"/>
</dbReference>